<reference evidence="2 3" key="1">
    <citation type="submission" date="2023-07" db="EMBL/GenBank/DDBJ databases">
        <authorList>
            <person name="Lian W.-H."/>
        </authorList>
    </citation>
    <scope>NUCLEOTIDE SEQUENCE [LARGE SCALE GENOMIC DNA]</scope>
    <source>
        <strain evidence="2 3">SYSU DXS3180</strain>
    </source>
</reference>
<name>A0ABV3ZIQ2_9BACT</name>
<feature type="transmembrane region" description="Helical" evidence="1">
    <location>
        <begin position="7"/>
        <end position="28"/>
    </location>
</feature>
<evidence type="ECO:0000313" key="3">
    <source>
        <dbReference type="Proteomes" id="UP001560573"/>
    </source>
</evidence>
<keyword evidence="1" id="KW-1133">Transmembrane helix</keyword>
<organism evidence="2 3">
    <name type="scientific">Danxiaibacter flavus</name>
    <dbReference type="NCBI Taxonomy" id="3049108"/>
    <lineage>
        <taxon>Bacteria</taxon>
        <taxon>Pseudomonadati</taxon>
        <taxon>Bacteroidota</taxon>
        <taxon>Chitinophagia</taxon>
        <taxon>Chitinophagales</taxon>
        <taxon>Chitinophagaceae</taxon>
        <taxon>Danxiaibacter</taxon>
    </lineage>
</organism>
<protein>
    <submittedName>
        <fullName evidence="2">Uncharacterized protein</fullName>
    </submittedName>
</protein>
<dbReference type="RefSeq" id="WP_369331170.1">
    <property type="nucleotide sequence ID" value="NZ_JAULBC010000007.1"/>
</dbReference>
<dbReference type="PROSITE" id="PS51257">
    <property type="entry name" value="PROKAR_LIPOPROTEIN"/>
    <property type="match status" value="1"/>
</dbReference>
<dbReference type="Proteomes" id="UP001560573">
    <property type="component" value="Unassembled WGS sequence"/>
</dbReference>
<gene>
    <name evidence="2" type="ORF">QTN47_19810</name>
</gene>
<accession>A0ABV3ZIQ2</accession>
<keyword evidence="1" id="KW-0812">Transmembrane</keyword>
<feature type="transmembrane region" description="Helical" evidence="1">
    <location>
        <begin position="40"/>
        <end position="59"/>
    </location>
</feature>
<dbReference type="EMBL" id="JAULBC010000007">
    <property type="protein sequence ID" value="MEX6689762.1"/>
    <property type="molecule type" value="Genomic_DNA"/>
</dbReference>
<comment type="caution">
    <text evidence="2">The sequence shown here is derived from an EMBL/GenBank/DDBJ whole genome shotgun (WGS) entry which is preliminary data.</text>
</comment>
<feature type="transmembrane region" description="Helical" evidence="1">
    <location>
        <begin position="66"/>
        <end position="84"/>
    </location>
</feature>
<proteinExistence type="predicted"/>
<evidence type="ECO:0000256" key="1">
    <source>
        <dbReference type="SAM" id="Phobius"/>
    </source>
</evidence>
<feature type="transmembrane region" description="Helical" evidence="1">
    <location>
        <begin position="90"/>
        <end position="110"/>
    </location>
</feature>
<evidence type="ECO:0000313" key="2">
    <source>
        <dbReference type="EMBL" id="MEX6689762.1"/>
    </source>
</evidence>
<keyword evidence="3" id="KW-1185">Reference proteome</keyword>
<sequence>MKGRPVPVIIVAILFIVTGCIGFVYHAKELFDRDHVLSEVIWILVLRILAVLCGVLLLYRINWARWLAVAWMLYHVVIGALNSVDQMIAHIIFLVIIVVLLFLPVSSKYFRLKNGGAKK</sequence>
<keyword evidence="1" id="KW-0472">Membrane</keyword>